<dbReference type="SUPFAM" id="SSF54495">
    <property type="entry name" value="UBC-like"/>
    <property type="match status" value="1"/>
</dbReference>
<organism evidence="9">
    <name type="scientific">Euplotes harpa</name>
    <dbReference type="NCBI Taxonomy" id="151035"/>
    <lineage>
        <taxon>Eukaryota</taxon>
        <taxon>Sar</taxon>
        <taxon>Alveolata</taxon>
        <taxon>Ciliophora</taxon>
        <taxon>Intramacronucleata</taxon>
        <taxon>Spirotrichea</taxon>
        <taxon>Hypotrichia</taxon>
        <taxon>Euplotida</taxon>
        <taxon>Euplotidae</taxon>
        <taxon>Euplotes</taxon>
    </lineage>
</organism>
<proteinExistence type="inferred from homology"/>
<dbReference type="PANTHER" id="PTHR24068">
    <property type="entry name" value="UBIQUITIN-CONJUGATING ENZYME E2"/>
    <property type="match status" value="1"/>
</dbReference>
<evidence type="ECO:0000256" key="5">
    <source>
        <dbReference type="PROSITE-ProRule" id="PRU10133"/>
    </source>
</evidence>
<dbReference type="PROSITE" id="PS00183">
    <property type="entry name" value="UBC_1"/>
    <property type="match status" value="1"/>
</dbReference>
<dbReference type="InterPro" id="IPR000608">
    <property type="entry name" value="UBC"/>
</dbReference>
<keyword evidence="1" id="KW-0808">Transferase</keyword>
<dbReference type="Gene3D" id="3.10.110.10">
    <property type="entry name" value="Ubiquitin Conjugating Enzyme"/>
    <property type="match status" value="1"/>
</dbReference>
<evidence type="ECO:0000256" key="6">
    <source>
        <dbReference type="RuleBase" id="RU362109"/>
    </source>
</evidence>
<reference evidence="9" key="1">
    <citation type="submission" date="2021-01" db="EMBL/GenBank/DDBJ databases">
        <authorList>
            <person name="Corre E."/>
            <person name="Pelletier E."/>
            <person name="Niang G."/>
            <person name="Scheremetjew M."/>
            <person name="Finn R."/>
            <person name="Kale V."/>
            <person name="Holt S."/>
            <person name="Cochrane G."/>
            <person name="Meng A."/>
            <person name="Brown T."/>
            <person name="Cohen L."/>
        </authorList>
    </citation>
    <scope>NUCLEOTIDE SEQUENCE</scope>
    <source>
        <strain evidence="9">FSP1.4</strain>
    </source>
</reference>
<keyword evidence="4 6" id="KW-0067">ATP-binding</keyword>
<evidence type="ECO:0000313" key="9">
    <source>
        <dbReference type="EMBL" id="CAE0355591.1"/>
    </source>
</evidence>
<feature type="active site" description="Glycyl thioester intermediate" evidence="5">
    <location>
        <position position="90"/>
    </location>
</feature>
<sequence>MSATASIKRITKEYNDLQKDPPVGCSAGPENEDDMYSWQGYIAGPEDSPYAGGVFFLKIEFPSDYPFKPPKVQFTTKIYHPNINSNGSICLDILKDQWSPALTISKVLLSISSLLTDANPDDPLVPEIAQLYKTDRDAYNEKAREWTSMYA</sequence>
<comment type="similarity">
    <text evidence="6">Belongs to the ubiquitin-conjugating enzyme family.</text>
</comment>
<dbReference type="InterPro" id="IPR016135">
    <property type="entry name" value="UBQ-conjugating_enzyme/RWD"/>
</dbReference>
<evidence type="ECO:0000256" key="2">
    <source>
        <dbReference type="ARBA" id="ARBA00022741"/>
    </source>
</evidence>
<dbReference type="PROSITE" id="PS50127">
    <property type="entry name" value="UBC_2"/>
    <property type="match status" value="1"/>
</dbReference>
<dbReference type="EMBL" id="HBII01034783">
    <property type="protein sequence ID" value="CAE0355590.1"/>
    <property type="molecule type" value="Transcribed_RNA"/>
</dbReference>
<dbReference type="FunFam" id="3.10.110.10:FF:000010">
    <property type="entry name" value="Ubiquitin-conjugating enzyme E2-16 kDa"/>
    <property type="match status" value="1"/>
</dbReference>
<keyword evidence="2 6" id="KW-0547">Nucleotide-binding</keyword>
<feature type="domain" description="UBC core" evidence="7">
    <location>
        <begin position="5"/>
        <end position="151"/>
    </location>
</feature>
<dbReference type="InterPro" id="IPR023313">
    <property type="entry name" value="UBQ-conjugating_AS"/>
</dbReference>
<gene>
    <name evidence="8" type="ORF">EHAR0213_LOCUS14507</name>
    <name evidence="9" type="ORF">EHAR0213_LOCUS14508</name>
</gene>
<keyword evidence="3 6" id="KW-0833">Ubl conjugation pathway</keyword>
<evidence type="ECO:0000259" key="7">
    <source>
        <dbReference type="PROSITE" id="PS50127"/>
    </source>
</evidence>
<evidence type="ECO:0000256" key="1">
    <source>
        <dbReference type="ARBA" id="ARBA00022679"/>
    </source>
</evidence>
<evidence type="ECO:0000256" key="4">
    <source>
        <dbReference type="ARBA" id="ARBA00022840"/>
    </source>
</evidence>
<dbReference type="SMART" id="SM00212">
    <property type="entry name" value="UBCc"/>
    <property type="match status" value="1"/>
</dbReference>
<dbReference type="CDD" id="cd23792">
    <property type="entry name" value="UBCc_UBE2D"/>
    <property type="match status" value="1"/>
</dbReference>
<accession>A0A7S3JI00</accession>
<evidence type="ECO:0000256" key="3">
    <source>
        <dbReference type="ARBA" id="ARBA00022786"/>
    </source>
</evidence>
<dbReference type="Pfam" id="PF00179">
    <property type="entry name" value="UQ_con"/>
    <property type="match status" value="1"/>
</dbReference>
<name>A0A7S3JI00_9SPIT</name>
<dbReference type="AlphaFoldDB" id="A0A7S3JI00"/>
<dbReference type="GO" id="GO:0004842">
    <property type="term" value="F:ubiquitin-protein transferase activity"/>
    <property type="evidence" value="ECO:0007669"/>
    <property type="project" value="UniProtKB-ARBA"/>
</dbReference>
<evidence type="ECO:0000313" key="8">
    <source>
        <dbReference type="EMBL" id="CAE0355590.1"/>
    </source>
</evidence>
<dbReference type="EMBL" id="HBII01034784">
    <property type="protein sequence ID" value="CAE0355591.1"/>
    <property type="molecule type" value="Transcribed_RNA"/>
</dbReference>
<dbReference type="GO" id="GO:0005524">
    <property type="term" value="F:ATP binding"/>
    <property type="evidence" value="ECO:0007669"/>
    <property type="project" value="UniProtKB-UniRule"/>
</dbReference>
<protein>
    <recommendedName>
        <fullName evidence="7">UBC core domain-containing protein</fullName>
    </recommendedName>
</protein>